<feature type="signal peptide" evidence="1">
    <location>
        <begin position="1"/>
        <end position="27"/>
    </location>
</feature>
<keyword evidence="4" id="KW-1185">Reference proteome</keyword>
<organism evidence="3 4">
    <name type="scientific">Maribrevibacterium harenarium</name>
    <dbReference type="NCBI Taxonomy" id="2589817"/>
    <lineage>
        <taxon>Bacteria</taxon>
        <taxon>Pseudomonadati</taxon>
        <taxon>Pseudomonadota</taxon>
        <taxon>Gammaproteobacteria</taxon>
        <taxon>Oceanospirillales</taxon>
        <taxon>Oceanospirillaceae</taxon>
        <taxon>Maribrevibacterium</taxon>
    </lineage>
</organism>
<evidence type="ECO:0000313" key="4">
    <source>
        <dbReference type="Proteomes" id="UP000315901"/>
    </source>
</evidence>
<name>A0A501WMR3_9GAMM</name>
<evidence type="ECO:0000259" key="2">
    <source>
        <dbReference type="Pfam" id="PF07603"/>
    </source>
</evidence>
<dbReference type="OrthoDB" id="9793251at2"/>
<dbReference type="InterPro" id="IPR011460">
    <property type="entry name" value="Lcl_C"/>
</dbReference>
<dbReference type="Proteomes" id="UP000315901">
    <property type="component" value="Unassembled WGS sequence"/>
</dbReference>
<feature type="chain" id="PRO_5021463265" evidence="1">
    <location>
        <begin position="28"/>
        <end position="198"/>
    </location>
</feature>
<dbReference type="EMBL" id="VFRR01000023">
    <property type="protein sequence ID" value="TPE49630.1"/>
    <property type="molecule type" value="Genomic_DNA"/>
</dbReference>
<reference evidence="3 4" key="1">
    <citation type="submission" date="2019-06" db="EMBL/GenBank/DDBJ databases">
        <title>A novel bacterium of genus Marinomonas, isolated from coastal sand.</title>
        <authorList>
            <person name="Huang H."/>
            <person name="Mo K."/>
            <person name="Hu Y."/>
        </authorList>
    </citation>
    <scope>NUCLEOTIDE SEQUENCE [LARGE SCALE GENOMIC DNA]</scope>
    <source>
        <strain evidence="3 4">HB171799</strain>
    </source>
</reference>
<evidence type="ECO:0000313" key="3">
    <source>
        <dbReference type="EMBL" id="TPE49630.1"/>
    </source>
</evidence>
<dbReference type="AlphaFoldDB" id="A0A501WMR3"/>
<proteinExistence type="predicted"/>
<sequence length="198" mass="22061">MLVMIDLKLSRLLFLCFLSSGSYVVSAGCNTNIAETTPTSRFVFSTTDEVVIDKSTGLMWKRCIEGYSGESCEVDDGFKAVTYEQALTNVETLNKTGFAGFKDWRMPNIKELRSIVEESCSGLALNEEVFPYLSKDSVEQKFREIMSNTPRSYRESGAVWIWGIDFDDGSVVPFSLESSNQASDSISGAVRLVRNYAN</sequence>
<protein>
    <submittedName>
        <fullName evidence="3">DUF1566 domain-containing protein</fullName>
    </submittedName>
</protein>
<dbReference type="PANTHER" id="PTHR35812:SF1">
    <property type="entry name" value="LIPOPROTEIN"/>
    <property type="match status" value="1"/>
</dbReference>
<accession>A0A501WMR3</accession>
<gene>
    <name evidence="3" type="ORF">FJM67_11585</name>
</gene>
<feature type="domain" description="Lcl C-terminal" evidence="2">
    <location>
        <begin position="50"/>
        <end position="175"/>
    </location>
</feature>
<comment type="caution">
    <text evidence="3">The sequence shown here is derived from an EMBL/GenBank/DDBJ whole genome shotgun (WGS) entry which is preliminary data.</text>
</comment>
<dbReference type="Pfam" id="PF07603">
    <property type="entry name" value="Lcl_C"/>
    <property type="match status" value="1"/>
</dbReference>
<keyword evidence="1" id="KW-0732">Signal</keyword>
<evidence type="ECO:0000256" key="1">
    <source>
        <dbReference type="SAM" id="SignalP"/>
    </source>
</evidence>
<dbReference type="PANTHER" id="PTHR35812">
    <property type="entry name" value="LIPOPROTEIN"/>
    <property type="match status" value="1"/>
</dbReference>